<evidence type="ECO:0000313" key="2">
    <source>
        <dbReference type="Proteomes" id="UP000276389"/>
    </source>
</evidence>
<dbReference type="GO" id="GO:0003677">
    <property type="term" value="F:DNA binding"/>
    <property type="evidence" value="ECO:0007669"/>
    <property type="project" value="UniProtKB-KW"/>
</dbReference>
<gene>
    <name evidence="1" type="ORF">EJE24_22205</name>
</gene>
<organism evidence="1 2">
    <name type="scientific">Enterobacter huaxiensis</name>
    <dbReference type="NCBI Taxonomy" id="2494702"/>
    <lineage>
        <taxon>Bacteria</taxon>
        <taxon>Pseudomonadati</taxon>
        <taxon>Pseudomonadota</taxon>
        <taxon>Gammaproteobacteria</taxon>
        <taxon>Enterobacterales</taxon>
        <taxon>Enterobacteriaceae</taxon>
        <taxon>Enterobacter</taxon>
    </lineage>
</organism>
<keyword evidence="1" id="KW-0238">DNA-binding</keyword>
<protein>
    <submittedName>
        <fullName evidence="1">Single-stranded DNA-binding protein</fullName>
    </submittedName>
</protein>
<comment type="caution">
    <text evidence="1">The sequence shown here is derived from an EMBL/GenBank/DDBJ whole genome shotgun (WGS) entry which is preliminary data.</text>
</comment>
<dbReference type="AlphaFoldDB" id="A0A3R9NQK6"/>
<accession>A0A3R9NQK6</accession>
<dbReference type="EMBL" id="RWHU01000012">
    <property type="protein sequence ID" value="RSK63182.1"/>
    <property type="molecule type" value="Genomic_DNA"/>
</dbReference>
<dbReference type="Proteomes" id="UP000276389">
    <property type="component" value="Unassembled WGS sequence"/>
</dbReference>
<proteinExistence type="predicted"/>
<name>A0A3R9NQK6_9ENTR</name>
<evidence type="ECO:0000313" key="1">
    <source>
        <dbReference type="EMBL" id="RSK63182.1"/>
    </source>
</evidence>
<sequence length="53" mass="5645">MSRSPRTSASAGGVHAPAAKVLKRVRCFIPGMVQQAPAKRQYRGSRNSTGDGF</sequence>
<reference evidence="1 2" key="1">
    <citation type="submission" date="2018-12" db="EMBL/GenBank/DDBJ databases">
        <title>The Genome Submission of two Enterobacter spp. strains.</title>
        <authorList>
            <person name="Wu W."/>
            <person name="Wei L."/>
            <person name="Feng Y."/>
            <person name="Zong Z."/>
        </authorList>
    </citation>
    <scope>NUCLEOTIDE SEQUENCE [LARGE SCALE GENOMIC DNA]</scope>
    <source>
        <strain evidence="1 2">WCHEHu045002</strain>
    </source>
</reference>